<sequence length="57" mass="6589">MERDPCVPEARPGPHTPVAQRVHKRQQFKFLSVPGRFVPGFRNLRMVTFETNRGKLA</sequence>
<reference evidence="2 3" key="1">
    <citation type="submission" date="2018-11" db="EMBL/GenBank/DDBJ databases">
        <authorList>
            <person name="Mardanov A.V."/>
            <person name="Ravin N.V."/>
            <person name="Dedysh S.N."/>
        </authorList>
    </citation>
    <scope>NUCLEOTIDE SEQUENCE [LARGE SCALE GENOMIC DNA]</scope>
    <source>
        <strain evidence="2 3">AF10</strain>
    </source>
</reference>
<evidence type="ECO:0000313" key="3">
    <source>
        <dbReference type="Proteomes" id="UP000289437"/>
    </source>
</evidence>
<accession>A0A4V1L699</accession>
<comment type="caution">
    <text evidence="2">The sequence shown here is derived from an EMBL/GenBank/DDBJ whole genome shotgun (WGS) entry which is preliminary data.</text>
</comment>
<evidence type="ECO:0000256" key="1">
    <source>
        <dbReference type="SAM" id="MobiDB-lite"/>
    </source>
</evidence>
<dbReference type="EMBL" id="RDSM01000001">
    <property type="protein sequence ID" value="RXH58524.1"/>
    <property type="molecule type" value="Genomic_DNA"/>
</dbReference>
<reference evidence="3" key="2">
    <citation type="submission" date="2019-02" db="EMBL/GenBank/DDBJ databases">
        <title>Granulicella sibirica sp. nov., a psychrotolerant acidobacterium isolated from an organic soil layer in forested tundra, West Siberia.</title>
        <authorList>
            <person name="Oshkin I.Y."/>
            <person name="Kulichevskaya I.S."/>
            <person name="Rijpstra W.I.C."/>
            <person name="Sinninghe Damste J.S."/>
            <person name="Rakitin A.L."/>
            <person name="Ravin N.V."/>
            <person name="Dedysh S.N."/>
        </authorList>
    </citation>
    <scope>NUCLEOTIDE SEQUENCE [LARGE SCALE GENOMIC DNA]</scope>
    <source>
        <strain evidence="3">AF10</strain>
    </source>
</reference>
<organism evidence="2 3">
    <name type="scientific">Granulicella sibirica</name>
    <dbReference type="NCBI Taxonomy" id="2479048"/>
    <lineage>
        <taxon>Bacteria</taxon>
        <taxon>Pseudomonadati</taxon>
        <taxon>Acidobacteriota</taxon>
        <taxon>Terriglobia</taxon>
        <taxon>Terriglobales</taxon>
        <taxon>Acidobacteriaceae</taxon>
        <taxon>Granulicella</taxon>
    </lineage>
</organism>
<feature type="region of interest" description="Disordered" evidence="1">
    <location>
        <begin position="1"/>
        <end position="20"/>
    </location>
</feature>
<dbReference type="Proteomes" id="UP000289437">
    <property type="component" value="Unassembled WGS sequence"/>
</dbReference>
<protein>
    <submittedName>
        <fullName evidence="2">Uncharacterized protein</fullName>
    </submittedName>
</protein>
<keyword evidence="3" id="KW-1185">Reference proteome</keyword>
<dbReference type="AlphaFoldDB" id="A0A4V1L699"/>
<proteinExistence type="predicted"/>
<name>A0A4V1L699_9BACT</name>
<evidence type="ECO:0000313" key="2">
    <source>
        <dbReference type="EMBL" id="RXH58524.1"/>
    </source>
</evidence>
<gene>
    <name evidence="2" type="ORF">GRAN_1834</name>
</gene>